<evidence type="ECO:0000313" key="2">
    <source>
        <dbReference type="EMBL" id="AWM41881.1"/>
    </source>
</evidence>
<evidence type="ECO:0000256" key="1">
    <source>
        <dbReference type="SAM" id="Phobius"/>
    </source>
</evidence>
<protein>
    <recommendedName>
        <fullName evidence="4">DUF1269 domain-containing protein</fullName>
    </recommendedName>
</protein>
<evidence type="ECO:0008006" key="4">
    <source>
        <dbReference type="Google" id="ProtNLM"/>
    </source>
</evidence>
<keyword evidence="1" id="KW-0472">Membrane</keyword>
<gene>
    <name evidence="2" type="ORF">C1280_36075</name>
</gene>
<name>A0A2Z3HAF6_9BACT</name>
<reference evidence="2 3" key="1">
    <citation type="submission" date="2018-01" db="EMBL/GenBank/DDBJ databases">
        <title>G. obscuriglobus.</title>
        <authorList>
            <person name="Franke J."/>
            <person name="Blomberg W."/>
            <person name="Selmecki A."/>
        </authorList>
    </citation>
    <scope>NUCLEOTIDE SEQUENCE [LARGE SCALE GENOMIC DNA]</scope>
    <source>
        <strain evidence="2 3">DSM 5831</strain>
    </source>
</reference>
<organism evidence="2 3">
    <name type="scientific">Gemmata obscuriglobus</name>
    <dbReference type="NCBI Taxonomy" id="114"/>
    <lineage>
        <taxon>Bacteria</taxon>
        <taxon>Pseudomonadati</taxon>
        <taxon>Planctomycetota</taxon>
        <taxon>Planctomycetia</taxon>
        <taxon>Gemmatales</taxon>
        <taxon>Gemmataceae</taxon>
        <taxon>Gemmata</taxon>
    </lineage>
</organism>
<keyword evidence="3" id="KW-1185">Reference proteome</keyword>
<sequence length="161" mass="16946">MVAAFDNQGDADEALLRLRLAGFRDRQIGYTGRLHNGHTVDMLERGHTFAGAVLGSVIGAAVGIALTPLLNRVLSPLNGPHDLFGLGVTAGVCGAMLVGFFGGWIGMGMHRRSTEVPATDREDGPFVMAVSAGDARPRAWEILHQHGHDLHSSQTSAPGAT</sequence>
<feature type="transmembrane region" description="Helical" evidence="1">
    <location>
        <begin position="83"/>
        <end position="105"/>
    </location>
</feature>
<dbReference type="EMBL" id="CP025958">
    <property type="protein sequence ID" value="AWM41881.1"/>
    <property type="molecule type" value="Genomic_DNA"/>
</dbReference>
<evidence type="ECO:0000313" key="3">
    <source>
        <dbReference type="Proteomes" id="UP000245802"/>
    </source>
</evidence>
<keyword evidence="1" id="KW-0812">Transmembrane</keyword>
<dbReference type="AlphaFoldDB" id="A0A2Z3HAF6"/>
<proteinExistence type="predicted"/>
<dbReference type="Proteomes" id="UP000245802">
    <property type="component" value="Chromosome"/>
</dbReference>
<accession>A0A2Z3HAF6</accession>
<dbReference type="KEGG" id="gog:C1280_36075"/>
<feature type="transmembrane region" description="Helical" evidence="1">
    <location>
        <begin position="49"/>
        <end position="71"/>
    </location>
</feature>
<keyword evidence="1" id="KW-1133">Transmembrane helix</keyword>